<feature type="transmembrane region" description="Helical" evidence="7">
    <location>
        <begin position="165"/>
        <end position="184"/>
    </location>
</feature>
<dbReference type="InterPro" id="IPR004240">
    <property type="entry name" value="EMP70"/>
</dbReference>
<sequence>WVNNILLTTVLFPFPLLCIFGWVNSVAIAHGSTTALPFGTILTMLALFAFVAFPLTVVGGILGRNLGKDFNAPTRTKKLARQVPEAPWFNSLLFQFCLSGFLPFSAIYIELHYVFASVWGHKVYTLFGILFLAFCMVIVVTAFITIATVYFQLAKEDHRWWWRSFINGASAGGFIFMYSLYYFYGQSDMDGLLQSSFYFGYMAIASLAVAALLGSVGFFATLTFVRYIYSRVKTD</sequence>
<feature type="transmembrane region" description="Helical" evidence="7">
    <location>
        <begin position="41"/>
        <end position="67"/>
    </location>
</feature>
<gene>
    <name evidence="8" type="ORF">TeGR_g13199</name>
</gene>
<keyword evidence="3 7" id="KW-0812">Transmembrane</keyword>
<proteinExistence type="inferred from homology"/>
<comment type="subcellular location">
    <subcellularLocation>
        <location evidence="1">Membrane</location>
        <topology evidence="1">Multi-pass membrane protein</topology>
    </subcellularLocation>
</comment>
<dbReference type="EMBL" id="BRYB01003389">
    <property type="protein sequence ID" value="GMI35851.1"/>
    <property type="molecule type" value="Genomic_DNA"/>
</dbReference>
<name>A0ABQ6MZD5_9STRA</name>
<accession>A0ABQ6MZD5</accession>
<dbReference type="Proteomes" id="UP001165060">
    <property type="component" value="Unassembled WGS sequence"/>
</dbReference>
<keyword evidence="6 7" id="KW-0472">Membrane</keyword>
<evidence type="ECO:0000256" key="4">
    <source>
        <dbReference type="ARBA" id="ARBA00022729"/>
    </source>
</evidence>
<evidence type="ECO:0000256" key="1">
    <source>
        <dbReference type="ARBA" id="ARBA00004141"/>
    </source>
</evidence>
<dbReference type="PANTHER" id="PTHR10766">
    <property type="entry name" value="TRANSMEMBRANE 9 SUPERFAMILY PROTEIN"/>
    <property type="match status" value="1"/>
</dbReference>
<feature type="transmembrane region" description="Helical" evidence="7">
    <location>
        <begin position="88"/>
        <end position="109"/>
    </location>
</feature>
<keyword evidence="5 7" id="KW-1133">Transmembrane helix</keyword>
<evidence type="ECO:0000256" key="3">
    <source>
        <dbReference type="ARBA" id="ARBA00022692"/>
    </source>
</evidence>
<organism evidence="8 9">
    <name type="scientific">Tetraparma gracilis</name>
    <dbReference type="NCBI Taxonomy" id="2962635"/>
    <lineage>
        <taxon>Eukaryota</taxon>
        <taxon>Sar</taxon>
        <taxon>Stramenopiles</taxon>
        <taxon>Ochrophyta</taxon>
        <taxon>Bolidophyceae</taxon>
        <taxon>Parmales</taxon>
        <taxon>Triparmaceae</taxon>
        <taxon>Tetraparma</taxon>
    </lineage>
</organism>
<dbReference type="PANTHER" id="PTHR10766:SF177">
    <property type="entry name" value="TRANSMEMBRANE 9 SUPERFAMILY MEMBER 1"/>
    <property type="match status" value="1"/>
</dbReference>
<feature type="non-terminal residue" evidence="8">
    <location>
        <position position="1"/>
    </location>
</feature>
<comment type="similarity">
    <text evidence="2 7">Belongs to the nonaspanin (TM9SF) (TC 9.A.2) family.</text>
</comment>
<evidence type="ECO:0000256" key="7">
    <source>
        <dbReference type="RuleBase" id="RU363079"/>
    </source>
</evidence>
<evidence type="ECO:0000256" key="2">
    <source>
        <dbReference type="ARBA" id="ARBA00005227"/>
    </source>
</evidence>
<evidence type="ECO:0000313" key="8">
    <source>
        <dbReference type="EMBL" id="GMI35851.1"/>
    </source>
</evidence>
<reference evidence="8 9" key="1">
    <citation type="journal article" date="2023" name="Commun. Biol.">
        <title>Genome analysis of Parmales, the sister group of diatoms, reveals the evolutionary specialization of diatoms from phago-mixotrophs to photoautotrophs.</title>
        <authorList>
            <person name="Ban H."/>
            <person name="Sato S."/>
            <person name="Yoshikawa S."/>
            <person name="Yamada K."/>
            <person name="Nakamura Y."/>
            <person name="Ichinomiya M."/>
            <person name="Sato N."/>
            <person name="Blanc-Mathieu R."/>
            <person name="Endo H."/>
            <person name="Kuwata A."/>
            <person name="Ogata H."/>
        </authorList>
    </citation>
    <scope>NUCLEOTIDE SEQUENCE [LARGE SCALE GENOMIC DNA]</scope>
</reference>
<evidence type="ECO:0000256" key="5">
    <source>
        <dbReference type="ARBA" id="ARBA00022989"/>
    </source>
</evidence>
<feature type="transmembrane region" description="Helical" evidence="7">
    <location>
        <begin position="196"/>
        <end position="229"/>
    </location>
</feature>
<comment type="caution">
    <text evidence="8">The sequence shown here is derived from an EMBL/GenBank/DDBJ whole genome shotgun (WGS) entry which is preliminary data.</text>
</comment>
<evidence type="ECO:0000313" key="9">
    <source>
        <dbReference type="Proteomes" id="UP001165060"/>
    </source>
</evidence>
<feature type="transmembrane region" description="Helical" evidence="7">
    <location>
        <begin position="129"/>
        <end position="153"/>
    </location>
</feature>
<protein>
    <recommendedName>
        <fullName evidence="7">Transmembrane 9 superfamily member</fullName>
    </recommendedName>
</protein>
<keyword evidence="4" id="KW-0732">Signal</keyword>
<comment type="caution">
    <text evidence="7">Lacks conserved residue(s) required for the propagation of feature annotation.</text>
</comment>
<keyword evidence="9" id="KW-1185">Reference proteome</keyword>
<dbReference type="Pfam" id="PF02990">
    <property type="entry name" value="EMP70"/>
    <property type="match status" value="1"/>
</dbReference>
<evidence type="ECO:0000256" key="6">
    <source>
        <dbReference type="ARBA" id="ARBA00023136"/>
    </source>
</evidence>